<dbReference type="OrthoDB" id="1495635at2"/>
<accession>E1X5W6</accession>
<dbReference type="EMBL" id="FQ312005">
    <property type="protein sequence ID" value="CBW25683.1"/>
    <property type="molecule type" value="Genomic_DNA"/>
</dbReference>
<dbReference type="STRING" id="862908.BMS_0781"/>
<keyword evidence="2" id="KW-1185">Reference proteome</keyword>
<dbReference type="Proteomes" id="UP000008963">
    <property type="component" value="Chromosome"/>
</dbReference>
<evidence type="ECO:0000313" key="1">
    <source>
        <dbReference type="EMBL" id="CBW25683.1"/>
    </source>
</evidence>
<dbReference type="RefSeq" id="WP_014243468.1">
    <property type="nucleotide sequence ID" value="NC_016620.1"/>
</dbReference>
<organism evidence="1 2">
    <name type="scientific">Halobacteriovorax marinus (strain ATCC BAA-682 / DSM 15412 / SJ)</name>
    <name type="common">Bacteriovorax marinus</name>
    <dbReference type="NCBI Taxonomy" id="862908"/>
    <lineage>
        <taxon>Bacteria</taxon>
        <taxon>Pseudomonadati</taxon>
        <taxon>Bdellovibrionota</taxon>
        <taxon>Bacteriovoracia</taxon>
        <taxon>Bacteriovoracales</taxon>
        <taxon>Halobacteriovoraceae</taxon>
        <taxon>Halobacteriovorax</taxon>
    </lineage>
</organism>
<reference evidence="2" key="1">
    <citation type="journal article" date="2013" name="ISME J.">
        <title>A small predatory core genome in the divergent marine Bacteriovorax marinus SJ and the terrestrial Bdellovibrio bacteriovorus.</title>
        <authorList>
            <person name="Crossman L.C."/>
            <person name="Chen H."/>
            <person name="Cerdeno-Tarraga A.M."/>
            <person name="Brooks K."/>
            <person name="Quail M.A."/>
            <person name="Pineiro S.A."/>
            <person name="Hobley L."/>
            <person name="Sockett R.E."/>
            <person name="Bentley S.D."/>
            <person name="Parkhill J."/>
            <person name="Williams H.N."/>
            <person name="Stine O.C."/>
        </authorList>
    </citation>
    <scope>NUCLEOTIDE SEQUENCE [LARGE SCALE GENOMIC DNA]</scope>
    <source>
        <strain evidence="2">ATCC BAA-682 / DSM 15412 / SJ</strain>
    </source>
</reference>
<protein>
    <submittedName>
        <fullName evidence="1">Uncharacterized protein</fullName>
    </submittedName>
</protein>
<dbReference type="AlphaFoldDB" id="E1X5W6"/>
<name>E1X5W6_HALMS</name>
<sequence length="81" mass="9502">MFKISTKVTGDFDLGIDKQWVEISCPQCLLEESVQIKDLLNEKLIICRGCKILIRPVDEWDDAKRQIKKINEQFKNIFKGF</sequence>
<dbReference type="KEGG" id="bmx:BMS_0781"/>
<evidence type="ECO:0000313" key="2">
    <source>
        <dbReference type="Proteomes" id="UP000008963"/>
    </source>
</evidence>
<dbReference type="PATRIC" id="fig|862908.3.peg.748"/>
<dbReference type="HOGENOM" id="CLU_2569102_0_0_7"/>
<gene>
    <name evidence="1" type="ordered locus">BMS_0781</name>
</gene>
<proteinExistence type="predicted"/>